<feature type="non-terminal residue" evidence="2">
    <location>
        <position position="1"/>
    </location>
</feature>
<evidence type="ECO:0008006" key="4">
    <source>
        <dbReference type="Google" id="ProtNLM"/>
    </source>
</evidence>
<dbReference type="GO" id="GO:0042144">
    <property type="term" value="P:vacuole fusion, non-autophagic"/>
    <property type="evidence" value="ECO:0007669"/>
    <property type="project" value="InterPro"/>
</dbReference>
<dbReference type="EMBL" id="MU032345">
    <property type="protein sequence ID" value="KAF3768760.1"/>
    <property type="molecule type" value="Genomic_DNA"/>
</dbReference>
<dbReference type="Proteomes" id="UP000803844">
    <property type="component" value="Unassembled WGS sequence"/>
</dbReference>
<dbReference type="AlphaFoldDB" id="A0A9P4Y978"/>
<dbReference type="GO" id="GO:0000329">
    <property type="term" value="C:fungal-type vacuole membrane"/>
    <property type="evidence" value="ECO:0007669"/>
    <property type="project" value="InterPro"/>
</dbReference>
<feature type="compositionally biased region" description="Basic and acidic residues" evidence="1">
    <location>
        <begin position="395"/>
        <end position="404"/>
    </location>
</feature>
<dbReference type="GeneID" id="63832950"/>
<dbReference type="InterPro" id="IPR037470">
    <property type="entry name" value="IVY1"/>
</dbReference>
<feature type="non-terminal residue" evidence="2">
    <location>
        <position position="442"/>
    </location>
</feature>
<keyword evidence="3" id="KW-1185">Reference proteome</keyword>
<comment type="caution">
    <text evidence="2">The sequence shown here is derived from an EMBL/GenBank/DDBJ whole genome shotgun (WGS) entry which is preliminary data.</text>
</comment>
<dbReference type="OrthoDB" id="5594612at2759"/>
<name>A0A9P4Y978_CRYP1</name>
<reference evidence="2" key="1">
    <citation type="journal article" date="2020" name="Phytopathology">
        <title>Genome sequence of the chestnut blight fungus Cryphonectria parasitica EP155: A fundamental resource for an archetypical invasive plant pathogen.</title>
        <authorList>
            <person name="Crouch J.A."/>
            <person name="Dawe A."/>
            <person name="Aerts A."/>
            <person name="Barry K."/>
            <person name="Churchill A.C.L."/>
            <person name="Grimwood J."/>
            <person name="Hillman B."/>
            <person name="Milgroom M.G."/>
            <person name="Pangilinan J."/>
            <person name="Smith M."/>
            <person name="Salamov A."/>
            <person name="Schmutz J."/>
            <person name="Yadav J."/>
            <person name="Grigoriev I.V."/>
            <person name="Nuss D."/>
        </authorList>
    </citation>
    <scope>NUCLEOTIDE SEQUENCE</scope>
    <source>
        <strain evidence="2">EP155</strain>
    </source>
</reference>
<evidence type="ECO:0000313" key="3">
    <source>
        <dbReference type="Proteomes" id="UP000803844"/>
    </source>
</evidence>
<sequence length="442" mass="46177">RQPSPSPSQLPPVPASPTYSYASTAVLPSSASIATTTGHNLPSNMSTYTLPLPPPPPPPAAAHAFLTKSDLASSQSAYADLLSTAKAYRLALASLSSAASAFGSALESCARLKEARADCVGGAGPVPAVPGTGSSACTADSLLAAAGVHHLVANHEQILSETVYRSFEVPLLHELDKWRGGVEDEEARYLAAVRRQSADVRRLEREGVRLHRQRGPRDVARFRAHLVELTARLDGLTALRAEHAASLLRESQDTSVKILEASCSLVRAEVDIFESLARKGWSGGGLDDILERGTDLFAAEEGTSVVGSGIGMGSGGSGGTGADEAGAKLFSILPPKSILADAASETGVLLLHHHGGGTTTATDRGRGHQRADSLGVVSEPYQSLAGAVVTSSTSPERRGRRDLEDAASIFSADFSPSTTTAPRPRMTRPFSPKPVRVRTEDV</sequence>
<evidence type="ECO:0000256" key="1">
    <source>
        <dbReference type="SAM" id="MobiDB-lite"/>
    </source>
</evidence>
<gene>
    <name evidence="2" type="ORF">M406DRAFT_229822</name>
</gene>
<proteinExistence type="predicted"/>
<protein>
    <recommendedName>
        <fullName evidence="4">IMD domain-containing protein</fullName>
    </recommendedName>
</protein>
<dbReference type="GO" id="GO:0005543">
    <property type="term" value="F:phospholipid binding"/>
    <property type="evidence" value="ECO:0007669"/>
    <property type="project" value="InterPro"/>
</dbReference>
<dbReference type="RefSeq" id="XP_040779721.1">
    <property type="nucleotide sequence ID" value="XM_040915821.1"/>
</dbReference>
<dbReference type="FunFam" id="1.20.1270.60:FF:000075">
    <property type="entry name" value="Related to IVY1-phospholipid-binding protein"/>
    <property type="match status" value="1"/>
</dbReference>
<evidence type="ECO:0000313" key="2">
    <source>
        <dbReference type="EMBL" id="KAF3768760.1"/>
    </source>
</evidence>
<dbReference type="PANTHER" id="PTHR38407">
    <property type="entry name" value="PROTEIN IVY1"/>
    <property type="match status" value="1"/>
</dbReference>
<organism evidence="2 3">
    <name type="scientific">Cryphonectria parasitica (strain ATCC 38755 / EP155)</name>
    <dbReference type="NCBI Taxonomy" id="660469"/>
    <lineage>
        <taxon>Eukaryota</taxon>
        <taxon>Fungi</taxon>
        <taxon>Dikarya</taxon>
        <taxon>Ascomycota</taxon>
        <taxon>Pezizomycotina</taxon>
        <taxon>Sordariomycetes</taxon>
        <taxon>Sordariomycetidae</taxon>
        <taxon>Diaporthales</taxon>
        <taxon>Cryphonectriaceae</taxon>
        <taxon>Cryphonectria-Endothia species complex</taxon>
        <taxon>Cryphonectria</taxon>
    </lineage>
</organism>
<dbReference type="InterPro" id="IPR027267">
    <property type="entry name" value="AH/BAR_dom_sf"/>
</dbReference>
<feature type="region of interest" description="Disordered" evidence="1">
    <location>
        <begin position="386"/>
        <end position="442"/>
    </location>
</feature>
<dbReference type="PANTHER" id="PTHR38407:SF1">
    <property type="entry name" value="PROTEIN IVY1"/>
    <property type="match status" value="1"/>
</dbReference>
<accession>A0A9P4Y978</accession>
<dbReference type="Gene3D" id="1.20.1270.60">
    <property type="entry name" value="Arfaptin homology (AH) domain/BAR domain"/>
    <property type="match status" value="1"/>
</dbReference>
<feature type="compositionally biased region" description="Low complexity" evidence="1">
    <location>
        <begin position="416"/>
        <end position="429"/>
    </location>
</feature>